<evidence type="ECO:0000256" key="3">
    <source>
        <dbReference type="SAM" id="MobiDB-lite"/>
    </source>
</evidence>
<feature type="compositionally biased region" description="Basic and acidic residues" evidence="3">
    <location>
        <begin position="246"/>
        <end position="260"/>
    </location>
</feature>
<protein>
    <submittedName>
        <fullName evidence="5">ATP-binding cassette domain-containing protein</fullName>
    </submittedName>
</protein>
<dbReference type="FunFam" id="3.40.50.300:FF:001320">
    <property type="entry name" value="Heme ABC transporter ATP-binding protein"/>
    <property type="match status" value="1"/>
</dbReference>
<reference evidence="5 6" key="1">
    <citation type="submission" date="2019-12" db="EMBL/GenBank/DDBJ databases">
        <authorList>
            <person name="Dong K."/>
        </authorList>
    </citation>
    <scope>NUCLEOTIDE SEQUENCE [LARGE SCALE GENOMIC DNA]</scope>
    <source>
        <strain evidence="5 6">JCM 31225</strain>
    </source>
</reference>
<dbReference type="SMART" id="SM00382">
    <property type="entry name" value="AAA"/>
    <property type="match status" value="2"/>
</dbReference>
<accession>A0A6N8KVV1</accession>
<feature type="domain" description="ABC transporter" evidence="4">
    <location>
        <begin position="2"/>
        <end position="236"/>
    </location>
</feature>
<gene>
    <name evidence="5" type="ORF">GQF63_04310</name>
</gene>
<name>A0A6N8KVV1_9SPHI</name>
<organism evidence="5 6">
    <name type="scientific">Sphingobacterium humi</name>
    <dbReference type="NCBI Taxonomy" id="1796905"/>
    <lineage>
        <taxon>Bacteria</taxon>
        <taxon>Pseudomonadati</taxon>
        <taxon>Bacteroidota</taxon>
        <taxon>Sphingobacteriia</taxon>
        <taxon>Sphingobacteriales</taxon>
        <taxon>Sphingobacteriaceae</taxon>
        <taxon>Sphingobacterium</taxon>
    </lineage>
</organism>
<dbReference type="GO" id="GO:0016887">
    <property type="term" value="F:ATP hydrolysis activity"/>
    <property type="evidence" value="ECO:0007669"/>
    <property type="project" value="InterPro"/>
</dbReference>
<dbReference type="InterPro" id="IPR027417">
    <property type="entry name" value="P-loop_NTPase"/>
</dbReference>
<sequence length="529" mass="59547">MVHLQNISYIHPNKDMLFQDIHFTLNKQEKIALIGQNGVGKSTLLQIIAGLLPLSSGTLFLEEKPYYVPQQFAAYSGQTVAQVLGIADMREALQRILAGEVAPELYDQLNDRWDIEEASLEALAEWDLILSDLDQPFDLLSGGEKVKVFLAGIRVHQPALLLLDEPSNHLDRPAREKLMTLLENTRASLLLVSHDRELLDRIPLTAEMSSQGMQRFGGNYSFYTAQKDLERNALEQQVLAKEKALRKAKDKEREANERQQKLNARGKGKQEKAGVARIMMNTLRNQAEGSSAKLKAVHQEKITGVRQDLQQLRASRSDLEQMKVGFAQSNTHQGKKLLEATALNYRYGDRPLWEEGLSFALYHGDRMAIQGRNGAGKTTLIQLILGKIPPSEGELKDNPFQAIYVDQDYSLMQSNQSVYEMAASFNQSALQEHELKIRLNRFLFAKESWDQSCLSLSGGEKMRLLLCCLHIASQAPDLIILDEPTNNLDIPNMEILTEALLGFQGTLLVVSHDARFLEEIGVNRTLFIK</sequence>
<keyword evidence="6" id="KW-1185">Reference proteome</keyword>
<evidence type="ECO:0000313" key="5">
    <source>
        <dbReference type="EMBL" id="MVZ61237.1"/>
    </source>
</evidence>
<dbReference type="Proteomes" id="UP000435036">
    <property type="component" value="Unassembled WGS sequence"/>
</dbReference>
<dbReference type="PANTHER" id="PTHR42855:SF1">
    <property type="entry name" value="ABC TRANSPORTER DOMAIN-CONTAINING PROTEIN"/>
    <property type="match status" value="1"/>
</dbReference>
<dbReference type="PANTHER" id="PTHR42855">
    <property type="entry name" value="ABC TRANSPORTER ATP-BINDING SUBUNIT"/>
    <property type="match status" value="1"/>
</dbReference>
<dbReference type="InterPro" id="IPR051309">
    <property type="entry name" value="ABCF_ATPase"/>
</dbReference>
<evidence type="ECO:0000256" key="2">
    <source>
        <dbReference type="ARBA" id="ARBA00022840"/>
    </source>
</evidence>
<dbReference type="Gene3D" id="3.40.50.300">
    <property type="entry name" value="P-loop containing nucleotide triphosphate hydrolases"/>
    <property type="match status" value="2"/>
</dbReference>
<dbReference type="OrthoDB" id="9804035at2"/>
<dbReference type="AlphaFoldDB" id="A0A6N8KVV1"/>
<evidence type="ECO:0000259" key="4">
    <source>
        <dbReference type="PROSITE" id="PS50893"/>
    </source>
</evidence>
<dbReference type="PROSITE" id="PS50893">
    <property type="entry name" value="ABC_TRANSPORTER_2"/>
    <property type="match status" value="1"/>
</dbReference>
<dbReference type="InterPro" id="IPR003439">
    <property type="entry name" value="ABC_transporter-like_ATP-bd"/>
</dbReference>
<dbReference type="SUPFAM" id="SSF52540">
    <property type="entry name" value="P-loop containing nucleoside triphosphate hydrolases"/>
    <property type="match status" value="2"/>
</dbReference>
<dbReference type="CDD" id="cd03221">
    <property type="entry name" value="ABCF_EF-3"/>
    <property type="match status" value="2"/>
</dbReference>
<dbReference type="InterPro" id="IPR003593">
    <property type="entry name" value="AAA+_ATPase"/>
</dbReference>
<evidence type="ECO:0000313" key="6">
    <source>
        <dbReference type="Proteomes" id="UP000435036"/>
    </source>
</evidence>
<dbReference type="EMBL" id="WSQA01000003">
    <property type="protein sequence ID" value="MVZ61237.1"/>
    <property type="molecule type" value="Genomic_DNA"/>
</dbReference>
<evidence type="ECO:0000256" key="1">
    <source>
        <dbReference type="ARBA" id="ARBA00022741"/>
    </source>
</evidence>
<dbReference type="GO" id="GO:0005524">
    <property type="term" value="F:ATP binding"/>
    <property type="evidence" value="ECO:0007669"/>
    <property type="project" value="UniProtKB-KW"/>
</dbReference>
<proteinExistence type="predicted"/>
<dbReference type="RefSeq" id="WP_160367887.1">
    <property type="nucleotide sequence ID" value="NZ_WSQA01000003.1"/>
</dbReference>
<feature type="region of interest" description="Disordered" evidence="3">
    <location>
        <begin position="246"/>
        <end position="273"/>
    </location>
</feature>
<keyword evidence="1" id="KW-0547">Nucleotide-binding</keyword>
<keyword evidence="2 5" id="KW-0067">ATP-binding</keyword>
<comment type="caution">
    <text evidence="5">The sequence shown here is derived from an EMBL/GenBank/DDBJ whole genome shotgun (WGS) entry which is preliminary data.</text>
</comment>
<dbReference type="Pfam" id="PF00005">
    <property type="entry name" value="ABC_tran"/>
    <property type="match status" value="2"/>
</dbReference>